<keyword evidence="1 4" id="KW-0489">Methyltransferase</keyword>
<dbReference type="PROSITE" id="PS50926">
    <property type="entry name" value="TRAM"/>
    <property type="match status" value="1"/>
</dbReference>
<evidence type="ECO:0000313" key="7">
    <source>
        <dbReference type="EMBL" id="GBG96515.1"/>
    </source>
</evidence>
<dbReference type="GO" id="GO:0070041">
    <property type="term" value="F:rRNA (uridine-C5-)-methyltransferase activity"/>
    <property type="evidence" value="ECO:0007669"/>
    <property type="project" value="UniProtKB-ARBA"/>
</dbReference>
<comment type="similarity">
    <text evidence="4">Belongs to the class I-like SAM-binding methyltransferase superfamily. RNA M5U methyltransferase family.</text>
</comment>
<dbReference type="FunFam" id="2.40.50.1070:FF:000003">
    <property type="entry name" value="23S rRNA (Uracil-5-)-methyltransferase RumA"/>
    <property type="match status" value="1"/>
</dbReference>
<keyword evidence="3 4" id="KW-0949">S-adenosyl-L-methionine</keyword>
<dbReference type="FunFam" id="2.40.50.140:FF:000097">
    <property type="entry name" value="23S rRNA (uracil(1939)-C(5))-methyltransferase RlmD"/>
    <property type="match status" value="1"/>
</dbReference>
<dbReference type="PROSITE" id="PS51687">
    <property type="entry name" value="SAM_MT_RNA_M5U"/>
    <property type="match status" value="1"/>
</dbReference>
<name>A0A2R5HGP2_9LACT</name>
<dbReference type="InterPro" id="IPR002792">
    <property type="entry name" value="TRAM_dom"/>
</dbReference>
<dbReference type="Pfam" id="PF05958">
    <property type="entry name" value="tRNA_U5-meth_tr"/>
    <property type="match status" value="1"/>
</dbReference>
<evidence type="ECO:0000256" key="2">
    <source>
        <dbReference type="ARBA" id="ARBA00022679"/>
    </source>
</evidence>
<reference evidence="7 8" key="1">
    <citation type="journal article" date="2018" name="Genome Announc.">
        <title>Draft Genome Sequence of Lactococcus sp. Strain NtB2 (JCM 32569), Isolated from the Gut of the Higher Termite Nasutitermes takasagoensis.</title>
        <authorList>
            <person name="Noda S."/>
            <person name="Aihara C."/>
            <person name="Yuki M."/>
            <person name="Ohkuma M."/>
        </authorList>
    </citation>
    <scope>NUCLEOTIDE SEQUENCE [LARGE SCALE GENOMIC DNA]</scope>
    <source>
        <strain evidence="7 8">NtB2</strain>
    </source>
</reference>
<evidence type="ECO:0000313" key="8">
    <source>
        <dbReference type="Proteomes" id="UP000245021"/>
    </source>
</evidence>
<dbReference type="CDD" id="cd02440">
    <property type="entry name" value="AdoMet_MTases"/>
    <property type="match status" value="1"/>
</dbReference>
<dbReference type="Gene3D" id="2.40.50.1070">
    <property type="match status" value="1"/>
</dbReference>
<protein>
    <submittedName>
        <fullName evidence="7">TrmA family RNA methyltransferase</fullName>
    </submittedName>
</protein>
<dbReference type="AlphaFoldDB" id="A0A2R5HGP2"/>
<dbReference type="GO" id="GO:0070475">
    <property type="term" value="P:rRNA base methylation"/>
    <property type="evidence" value="ECO:0007669"/>
    <property type="project" value="TreeGrafter"/>
</dbReference>
<organism evidence="7 8">
    <name type="scientific">Lactococcus termiticola</name>
    <dbReference type="NCBI Taxonomy" id="2169526"/>
    <lineage>
        <taxon>Bacteria</taxon>
        <taxon>Bacillati</taxon>
        <taxon>Bacillota</taxon>
        <taxon>Bacilli</taxon>
        <taxon>Lactobacillales</taxon>
        <taxon>Streptococcaceae</taxon>
        <taxon>Lactococcus</taxon>
    </lineage>
</organism>
<dbReference type="RefSeq" id="WP_109245488.1">
    <property type="nucleotide sequence ID" value="NZ_BFFO01000003.1"/>
</dbReference>
<feature type="binding site" evidence="4">
    <location>
        <position position="309"/>
    </location>
    <ligand>
        <name>S-adenosyl-L-methionine</name>
        <dbReference type="ChEBI" id="CHEBI:59789"/>
    </ligand>
</feature>
<evidence type="ECO:0000256" key="4">
    <source>
        <dbReference type="PROSITE-ProRule" id="PRU01024"/>
    </source>
</evidence>
<dbReference type="Proteomes" id="UP000245021">
    <property type="component" value="Unassembled WGS sequence"/>
</dbReference>
<dbReference type="EMBL" id="BFFO01000003">
    <property type="protein sequence ID" value="GBG96515.1"/>
    <property type="molecule type" value="Genomic_DNA"/>
</dbReference>
<dbReference type="InterPro" id="IPR030390">
    <property type="entry name" value="MeTrfase_TrmA_AS"/>
</dbReference>
<feature type="binding site" evidence="4">
    <location>
        <position position="407"/>
    </location>
    <ligand>
        <name>S-adenosyl-L-methionine</name>
        <dbReference type="ChEBI" id="CHEBI:59789"/>
    </ligand>
</feature>
<keyword evidence="2 4" id="KW-0808">Transferase</keyword>
<keyword evidence="8" id="KW-1185">Reference proteome</keyword>
<dbReference type="SUPFAM" id="SSF53335">
    <property type="entry name" value="S-adenosyl-L-methionine-dependent methyltransferases"/>
    <property type="match status" value="1"/>
</dbReference>
<sequence length="480" mass="54639">MITLKIGQKITLNIQRMGINGEGIASYHGRLIFVPYALPTEEVLVEITENARNFSRAKLLKVNKRSKDRVEPKDKVYHELSSSHISHLAYPAQLEFKRDLVRQALEKYRPAGWKSYELRPTIGMDNPSHYRNKLTYQVRRLNSGAVIAGLYKENSHHLVNLEHCIVQEELSQQIINRVCQLIEKYNLPVDDERKLRGIRTVMIRRSQKTGEVQMIFVSSANITLDGQIWPQLRDEPTKKQRASFVKMDNILSDLTEEFQDIVTIAVNHHPKKSSEIYGDRTQTLFNEKERITEGVLDYDFELSPRAFYQLNPTQANVLYAEAAAALSPHKTDRVIDAYCGVGTIGFAVAKKVKSVHGMDTTPEAIQDAKHNAKRLGLKNCHYETGRAEVIIPNWYKSGHKATALLVDPPRTGLDAELLETIAKFPPEKMVYVSCNVSTLAKDLIVLANLYKVEYIQSIDMFPDTARAEAVVKLTRKKARK</sequence>
<dbReference type="FunFam" id="3.40.50.150:FF:000009">
    <property type="entry name" value="23S rRNA (Uracil(1939)-C(5))-methyltransferase RlmD"/>
    <property type="match status" value="1"/>
</dbReference>
<dbReference type="Pfam" id="PF01938">
    <property type="entry name" value="TRAM"/>
    <property type="match status" value="1"/>
</dbReference>
<accession>A0A2R5HGP2</accession>
<evidence type="ECO:0000256" key="1">
    <source>
        <dbReference type="ARBA" id="ARBA00022603"/>
    </source>
</evidence>
<evidence type="ECO:0000259" key="6">
    <source>
        <dbReference type="PROSITE" id="PS50926"/>
    </source>
</evidence>
<dbReference type="InterPro" id="IPR012340">
    <property type="entry name" value="NA-bd_OB-fold"/>
</dbReference>
<feature type="binding site" evidence="4">
    <location>
        <position position="359"/>
    </location>
    <ligand>
        <name>S-adenosyl-L-methionine</name>
        <dbReference type="ChEBI" id="CHEBI:59789"/>
    </ligand>
</feature>
<dbReference type="Gene3D" id="2.40.50.140">
    <property type="entry name" value="Nucleic acid-binding proteins"/>
    <property type="match status" value="1"/>
</dbReference>
<gene>
    <name evidence="7" type="primary">trmA_1</name>
    <name evidence="7" type="ORF">NtB2_00627</name>
</gene>
<feature type="domain" description="TRAM" evidence="6">
    <location>
        <begin position="3"/>
        <end position="61"/>
    </location>
</feature>
<dbReference type="PANTHER" id="PTHR11061:SF45">
    <property type="match status" value="1"/>
</dbReference>
<dbReference type="InterPro" id="IPR029063">
    <property type="entry name" value="SAM-dependent_MTases_sf"/>
</dbReference>
<dbReference type="PROSITE" id="PS01230">
    <property type="entry name" value="TRMA_1"/>
    <property type="match status" value="1"/>
</dbReference>
<dbReference type="SUPFAM" id="SSF50249">
    <property type="entry name" value="Nucleic acid-binding proteins"/>
    <property type="match status" value="1"/>
</dbReference>
<feature type="active site" evidence="5">
    <location>
        <position position="434"/>
    </location>
</feature>
<feature type="binding site" evidence="4">
    <location>
        <position position="338"/>
    </location>
    <ligand>
        <name>S-adenosyl-L-methionine</name>
        <dbReference type="ChEBI" id="CHEBI:59789"/>
    </ligand>
</feature>
<feature type="active site" description="Nucleophile" evidence="4">
    <location>
        <position position="434"/>
    </location>
</feature>
<proteinExistence type="inferred from homology"/>
<evidence type="ECO:0000256" key="3">
    <source>
        <dbReference type="ARBA" id="ARBA00022691"/>
    </source>
</evidence>
<dbReference type="InterPro" id="IPR010280">
    <property type="entry name" value="U5_MeTrfase_fam"/>
</dbReference>
<dbReference type="NCBIfam" id="TIGR00479">
    <property type="entry name" value="rumA"/>
    <property type="match status" value="1"/>
</dbReference>
<dbReference type="OrthoDB" id="9804590at2"/>
<dbReference type="PANTHER" id="PTHR11061">
    <property type="entry name" value="RNA M5U METHYLTRANSFERASE"/>
    <property type="match status" value="1"/>
</dbReference>
<evidence type="ECO:0000256" key="5">
    <source>
        <dbReference type="PROSITE-ProRule" id="PRU10015"/>
    </source>
</evidence>
<comment type="caution">
    <text evidence="7">The sequence shown here is derived from an EMBL/GenBank/DDBJ whole genome shotgun (WGS) entry which is preliminary data.</text>
</comment>
<dbReference type="Gene3D" id="3.40.50.150">
    <property type="entry name" value="Vaccinia Virus protein VP39"/>
    <property type="match status" value="1"/>
</dbReference>